<protein>
    <submittedName>
        <fullName evidence="3">Uncharacterized protein</fullName>
    </submittedName>
</protein>
<keyword evidence="2" id="KW-0732">Signal</keyword>
<accession>K0SUT6</accession>
<name>K0SUT6_THAOC</name>
<proteinExistence type="predicted"/>
<keyword evidence="4" id="KW-1185">Reference proteome</keyword>
<feature type="chain" id="PRO_5003840324" evidence="2">
    <location>
        <begin position="21"/>
        <end position="148"/>
    </location>
</feature>
<evidence type="ECO:0000256" key="1">
    <source>
        <dbReference type="SAM" id="MobiDB-lite"/>
    </source>
</evidence>
<gene>
    <name evidence="3" type="ORF">THAOC_10127</name>
</gene>
<evidence type="ECO:0000313" key="3">
    <source>
        <dbReference type="EMBL" id="EJK68674.1"/>
    </source>
</evidence>
<feature type="signal peptide" evidence="2">
    <location>
        <begin position="1"/>
        <end position="20"/>
    </location>
</feature>
<evidence type="ECO:0000256" key="2">
    <source>
        <dbReference type="SAM" id="SignalP"/>
    </source>
</evidence>
<dbReference type="Proteomes" id="UP000266841">
    <property type="component" value="Unassembled WGS sequence"/>
</dbReference>
<dbReference type="EMBL" id="AGNL01010990">
    <property type="protein sequence ID" value="EJK68674.1"/>
    <property type="molecule type" value="Genomic_DNA"/>
</dbReference>
<comment type="caution">
    <text evidence="3">The sequence shown here is derived from an EMBL/GenBank/DDBJ whole genome shotgun (WGS) entry which is preliminary data.</text>
</comment>
<dbReference type="AlphaFoldDB" id="K0SUT6"/>
<organism evidence="3 4">
    <name type="scientific">Thalassiosira oceanica</name>
    <name type="common">Marine diatom</name>
    <dbReference type="NCBI Taxonomy" id="159749"/>
    <lineage>
        <taxon>Eukaryota</taxon>
        <taxon>Sar</taxon>
        <taxon>Stramenopiles</taxon>
        <taxon>Ochrophyta</taxon>
        <taxon>Bacillariophyta</taxon>
        <taxon>Coscinodiscophyceae</taxon>
        <taxon>Thalassiosirophycidae</taxon>
        <taxon>Thalassiosirales</taxon>
        <taxon>Thalassiosiraceae</taxon>
        <taxon>Thalassiosira</taxon>
    </lineage>
</organism>
<feature type="region of interest" description="Disordered" evidence="1">
    <location>
        <begin position="29"/>
        <end position="49"/>
    </location>
</feature>
<sequence length="148" mass="15841">MKIYYSASILLLLNSGSTIAADSVQVIPDSSRPSKKESRRAKRLAREGGRRARYNKGAFLEILANATSAIVEGSSAVAAVEPAVNCDEENCVDCRGGYAFNFDGTPKSQTCEDACGSDCCSGEQYNFAGVFYGPCDQFSGIVCKLSFF</sequence>
<evidence type="ECO:0000313" key="4">
    <source>
        <dbReference type="Proteomes" id="UP000266841"/>
    </source>
</evidence>
<reference evidence="3 4" key="1">
    <citation type="journal article" date="2012" name="Genome Biol.">
        <title>Genome and low-iron response of an oceanic diatom adapted to chronic iron limitation.</title>
        <authorList>
            <person name="Lommer M."/>
            <person name="Specht M."/>
            <person name="Roy A.S."/>
            <person name="Kraemer L."/>
            <person name="Andreson R."/>
            <person name="Gutowska M.A."/>
            <person name="Wolf J."/>
            <person name="Bergner S.V."/>
            <person name="Schilhabel M.B."/>
            <person name="Klostermeier U.C."/>
            <person name="Beiko R.G."/>
            <person name="Rosenstiel P."/>
            <person name="Hippler M."/>
            <person name="Laroche J."/>
        </authorList>
    </citation>
    <scope>NUCLEOTIDE SEQUENCE [LARGE SCALE GENOMIC DNA]</scope>
    <source>
        <strain evidence="3 4">CCMP1005</strain>
    </source>
</reference>